<dbReference type="InterPro" id="IPR043128">
    <property type="entry name" value="Rev_trsase/Diguanyl_cyclase"/>
</dbReference>
<protein>
    <recommendedName>
        <fullName evidence="2">ribonuclease H</fullName>
        <ecNumber evidence="2">3.1.26.4</ecNumber>
    </recommendedName>
</protein>
<sequence>MEEELRELKELVAQLKADNERLRQEQALALPGSSITTSSVSDAKPVTPQPVGASASHSERFVFVPRDRKCPKFNGRSGIGINEWIEEAQACIRARYLSVSDQAFFLFDHLEGEAREEIRYRSEVERRDPDKIFLALREVFGCSQSHVALQEAFFSRRQLEGESLLEFSLALMGLMEKVKQQFSGAVPNAPVLLRDQFVEHVADNALRRGTAFGYGWVLTFGANLYSVIASRGAASVKSAIGKLIPTGLLNHSSDGGIMGSDALIRGSSMSRLMSGCPQLVVRIGGVSVACLIDTGSMVSTITESCFLENFKPWGRERLQLCQWLQLRAANGLAIPYIGYMELDVELCNKIVPECGILVVKDPPGGMCAEVPGVLGMNVLSRCYGELFGQHGQALFNSPPVVEAPSFVMQALQHCHEIKSQPVFGQVGRARVRGRYQCRVPGGTMKIITATCSEQCSGGTVLFEPLESGLPAGLLASPALVPVSRGTVYIPVVNVGMIDVVLYPNTLLGTLHGVYVVSLPPGVTEVKEVVATVGSQGCVVGPSLQDQIESVDLSALGMEEQGKVRTLLQHYQSVFSAHDNDLGCTNLISHDIPLTDDVPVRQRYRRLPPSEYDVVKTHINQLLEAQIIRESCSPYASPIVLVKKKDGSLRMCVDYRQLNSKTRKDAFPLPRIEETLDALTGARWFSTLDLASGYNQVPVTEGDKAKTAFCTPFGLFEWNRMPFGLCNAPSTFQHLMERLFVTRFQEGDDRLPLTNSFKNALQKPMGDVMDTTWVPPLFALPFRVQSAGFTAGKFTSFVASNDHLLNPPSTVFDHPTS</sequence>
<dbReference type="Gene3D" id="2.40.70.10">
    <property type="entry name" value="Acid Proteases"/>
    <property type="match status" value="1"/>
</dbReference>
<dbReference type="InterPro" id="IPR021109">
    <property type="entry name" value="Peptidase_aspartic_dom_sf"/>
</dbReference>
<keyword evidence="5" id="KW-0548">Nucleotidyltransferase</keyword>
<keyword evidence="6" id="KW-0540">Nuclease</keyword>
<dbReference type="SUPFAM" id="SSF56672">
    <property type="entry name" value="DNA/RNA polymerases"/>
    <property type="match status" value="1"/>
</dbReference>
<feature type="domain" description="Reverse transcriptase" evidence="12">
    <location>
        <begin position="641"/>
        <end position="739"/>
    </location>
</feature>
<feature type="coiled-coil region" evidence="10">
    <location>
        <begin position="1"/>
        <end position="28"/>
    </location>
</feature>
<evidence type="ECO:0000259" key="12">
    <source>
        <dbReference type="Pfam" id="PF00078"/>
    </source>
</evidence>
<name>A0ABD0NHD8_CIRMR</name>
<gene>
    <name evidence="13" type="ORF">M9458_045108</name>
    <name evidence="14" type="ORF">M9458_045109</name>
</gene>
<reference evidence="14 15" key="1">
    <citation type="submission" date="2024-05" db="EMBL/GenBank/DDBJ databases">
        <title>Genome sequencing and assembly of Indian major carp, Cirrhinus mrigala (Hamilton, 1822).</title>
        <authorList>
            <person name="Mohindra V."/>
            <person name="Chowdhury L.M."/>
            <person name="Lal K."/>
            <person name="Jena J.K."/>
        </authorList>
    </citation>
    <scope>NUCLEOTIDE SEQUENCE [LARGE SCALE GENOMIC DNA]</scope>
    <source>
        <strain evidence="14">CM1030</strain>
        <tissue evidence="14">Blood</tissue>
    </source>
</reference>
<evidence type="ECO:0000313" key="14">
    <source>
        <dbReference type="EMBL" id="KAL0161384.1"/>
    </source>
</evidence>
<evidence type="ECO:0000256" key="11">
    <source>
        <dbReference type="SAM" id="MobiDB-lite"/>
    </source>
</evidence>
<dbReference type="SUPFAM" id="SSF50630">
    <property type="entry name" value="Acid proteases"/>
    <property type="match status" value="1"/>
</dbReference>
<organism evidence="14 15">
    <name type="scientific">Cirrhinus mrigala</name>
    <name type="common">Mrigala</name>
    <dbReference type="NCBI Taxonomy" id="683832"/>
    <lineage>
        <taxon>Eukaryota</taxon>
        <taxon>Metazoa</taxon>
        <taxon>Chordata</taxon>
        <taxon>Craniata</taxon>
        <taxon>Vertebrata</taxon>
        <taxon>Euteleostomi</taxon>
        <taxon>Actinopterygii</taxon>
        <taxon>Neopterygii</taxon>
        <taxon>Teleostei</taxon>
        <taxon>Ostariophysi</taxon>
        <taxon>Cypriniformes</taxon>
        <taxon>Cyprinidae</taxon>
        <taxon>Labeoninae</taxon>
        <taxon>Labeonini</taxon>
        <taxon>Cirrhinus</taxon>
    </lineage>
</organism>
<evidence type="ECO:0000256" key="5">
    <source>
        <dbReference type="ARBA" id="ARBA00022695"/>
    </source>
</evidence>
<dbReference type="EMBL" id="JAMKFB020000022">
    <property type="protein sequence ID" value="KAL0161384.1"/>
    <property type="molecule type" value="Genomic_DNA"/>
</dbReference>
<evidence type="ECO:0000256" key="7">
    <source>
        <dbReference type="ARBA" id="ARBA00022759"/>
    </source>
</evidence>
<keyword evidence="3" id="KW-0645">Protease</keyword>
<evidence type="ECO:0000313" key="13">
    <source>
        <dbReference type="EMBL" id="KAL0161383.1"/>
    </source>
</evidence>
<evidence type="ECO:0000256" key="8">
    <source>
        <dbReference type="ARBA" id="ARBA00022801"/>
    </source>
</evidence>
<evidence type="ECO:0000313" key="15">
    <source>
        <dbReference type="Proteomes" id="UP001529510"/>
    </source>
</evidence>
<evidence type="ECO:0000256" key="1">
    <source>
        <dbReference type="ARBA" id="ARBA00010879"/>
    </source>
</evidence>
<evidence type="ECO:0000256" key="6">
    <source>
        <dbReference type="ARBA" id="ARBA00022722"/>
    </source>
</evidence>
<dbReference type="EMBL" id="JAMKFB020000022">
    <property type="protein sequence ID" value="KAL0161383.1"/>
    <property type="molecule type" value="Genomic_DNA"/>
</dbReference>
<keyword evidence="8" id="KW-0378">Hydrolase</keyword>
<dbReference type="Proteomes" id="UP001529510">
    <property type="component" value="Unassembled WGS sequence"/>
</dbReference>
<keyword evidence="15" id="KW-1185">Reference proteome</keyword>
<dbReference type="GO" id="GO:0004523">
    <property type="term" value="F:RNA-DNA hybrid ribonuclease activity"/>
    <property type="evidence" value="ECO:0007669"/>
    <property type="project" value="UniProtKB-EC"/>
</dbReference>
<dbReference type="PANTHER" id="PTHR24559">
    <property type="entry name" value="TRANSPOSON TY3-I GAG-POL POLYPROTEIN"/>
    <property type="match status" value="1"/>
</dbReference>
<keyword evidence="7" id="KW-0255">Endonuclease</keyword>
<dbReference type="CDD" id="cd01647">
    <property type="entry name" value="RT_LTR"/>
    <property type="match status" value="1"/>
</dbReference>
<accession>A0ABD0NHD8</accession>
<proteinExistence type="inferred from homology"/>
<evidence type="ECO:0000256" key="10">
    <source>
        <dbReference type="SAM" id="Coils"/>
    </source>
</evidence>
<comment type="caution">
    <text evidence="14">The sequence shown here is derived from an EMBL/GenBank/DDBJ whole genome shotgun (WGS) entry which is preliminary data.</text>
</comment>
<evidence type="ECO:0000256" key="3">
    <source>
        <dbReference type="ARBA" id="ARBA00022670"/>
    </source>
</evidence>
<dbReference type="GO" id="GO:0003964">
    <property type="term" value="F:RNA-directed DNA polymerase activity"/>
    <property type="evidence" value="ECO:0007669"/>
    <property type="project" value="UniProtKB-KW"/>
</dbReference>
<dbReference type="FunFam" id="3.10.10.10:FF:000007">
    <property type="entry name" value="Retrovirus-related Pol polyprotein from transposon 17.6-like Protein"/>
    <property type="match status" value="1"/>
</dbReference>
<dbReference type="GO" id="GO:0008233">
    <property type="term" value="F:peptidase activity"/>
    <property type="evidence" value="ECO:0007669"/>
    <property type="project" value="UniProtKB-KW"/>
</dbReference>
<comment type="similarity">
    <text evidence="1">Belongs to the beta type-B retroviral polymerase family. HERV class-II K(HML-2) pol subfamily.</text>
</comment>
<keyword evidence="9" id="KW-0695">RNA-directed DNA polymerase</keyword>
<dbReference type="PANTHER" id="PTHR24559:SF435">
    <property type="entry name" value="RIBONUCLEASE H"/>
    <property type="match status" value="1"/>
</dbReference>
<dbReference type="CDD" id="cd00303">
    <property type="entry name" value="retropepsin_like"/>
    <property type="match status" value="1"/>
</dbReference>
<dbReference type="InterPro" id="IPR043502">
    <property type="entry name" value="DNA/RNA_pol_sf"/>
</dbReference>
<evidence type="ECO:0000256" key="9">
    <source>
        <dbReference type="ARBA" id="ARBA00022918"/>
    </source>
</evidence>
<dbReference type="Gene3D" id="3.10.10.10">
    <property type="entry name" value="HIV Type 1 Reverse Transcriptase, subunit A, domain 1"/>
    <property type="match status" value="1"/>
</dbReference>
<dbReference type="GO" id="GO:0006508">
    <property type="term" value="P:proteolysis"/>
    <property type="evidence" value="ECO:0007669"/>
    <property type="project" value="UniProtKB-KW"/>
</dbReference>
<dbReference type="EC" id="3.1.26.4" evidence="2"/>
<evidence type="ECO:0000256" key="4">
    <source>
        <dbReference type="ARBA" id="ARBA00022679"/>
    </source>
</evidence>
<dbReference type="InterPro" id="IPR053134">
    <property type="entry name" value="RNA-dir_DNA_polymerase"/>
</dbReference>
<feature type="region of interest" description="Disordered" evidence="11">
    <location>
        <begin position="28"/>
        <end position="53"/>
    </location>
</feature>
<keyword evidence="4" id="KW-0808">Transferase</keyword>
<evidence type="ECO:0000256" key="2">
    <source>
        <dbReference type="ARBA" id="ARBA00012180"/>
    </source>
</evidence>
<dbReference type="Gene3D" id="3.30.70.270">
    <property type="match status" value="1"/>
</dbReference>
<keyword evidence="10" id="KW-0175">Coiled coil</keyword>
<dbReference type="AlphaFoldDB" id="A0ABD0NHD8"/>
<dbReference type="InterPro" id="IPR000477">
    <property type="entry name" value="RT_dom"/>
</dbReference>
<dbReference type="Pfam" id="PF00078">
    <property type="entry name" value="RVT_1"/>
    <property type="match status" value="1"/>
</dbReference>